<dbReference type="GO" id="GO:0005975">
    <property type="term" value="P:carbohydrate metabolic process"/>
    <property type="evidence" value="ECO:0007669"/>
    <property type="project" value="UniProtKB-UniRule"/>
</dbReference>
<feature type="active site" description="Proton acceptor" evidence="4">
    <location>
        <position position="192"/>
    </location>
</feature>
<comment type="function">
    <text evidence="4">Catalyzes the interconversion between ADP-D-glycero-beta-D-manno-heptose and ADP-L-glycero-beta-D-manno-heptose via an epimerization at carbon 6 of the heptose.</text>
</comment>
<comment type="domain">
    <text evidence="4">Contains a large N-terminal NADP-binding domain, and a smaller C-terminal substrate-binding domain.</text>
</comment>
<feature type="active site" description="Proton acceptor" evidence="4">
    <location>
        <position position="144"/>
    </location>
</feature>
<dbReference type="PANTHER" id="PTHR43103">
    <property type="entry name" value="NUCLEOSIDE-DIPHOSPHATE-SUGAR EPIMERASE"/>
    <property type="match status" value="1"/>
</dbReference>
<dbReference type="GO" id="GO:0008712">
    <property type="term" value="F:ADP-glyceromanno-heptose 6-epimerase activity"/>
    <property type="evidence" value="ECO:0007669"/>
    <property type="project" value="UniProtKB-UniRule"/>
</dbReference>
<comment type="caution">
    <text evidence="6">The sequence shown here is derived from an EMBL/GenBank/DDBJ whole genome shotgun (WGS) entry which is preliminary data.</text>
</comment>
<keyword evidence="3 4" id="KW-0119">Carbohydrate metabolism</keyword>
<dbReference type="InterPro" id="IPR036291">
    <property type="entry name" value="NAD(P)-bd_dom_sf"/>
</dbReference>
<dbReference type="Gene3D" id="3.90.25.10">
    <property type="entry name" value="UDP-galactose 4-epimerase, domain 1"/>
    <property type="match status" value="1"/>
</dbReference>
<reference evidence="6" key="1">
    <citation type="journal article" date="2021" name="PeerJ">
        <title>Extensive microbial diversity within the chicken gut microbiome revealed by metagenomics and culture.</title>
        <authorList>
            <person name="Gilroy R."/>
            <person name="Ravi A."/>
            <person name="Getino M."/>
            <person name="Pursley I."/>
            <person name="Horton D.L."/>
            <person name="Alikhan N.F."/>
            <person name="Baker D."/>
            <person name="Gharbi K."/>
            <person name="Hall N."/>
            <person name="Watson M."/>
            <person name="Adriaenssens E.M."/>
            <person name="Foster-Nyarko E."/>
            <person name="Jarju S."/>
            <person name="Secka A."/>
            <person name="Antonio M."/>
            <person name="Oren A."/>
            <person name="Chaudhuri R.R."/>
            <person name="La Ragione R."/>
            <person name="Hildebrand F."/>
            <person name="Pallen M.J."/>
        </authorList>
    </citation>
    <scope>NUCLEOTIDE SEQUENCE</scope>
    <source>
        <strain evidence="6">316</strain>
    </source>
</reference>
<feature type="binding site" evidence="4">
    <location>
        <position position="148"/>
    </location>
    <ligand>
        <name>NADP(+)</name>
        <dbReference type="ChEBI" id="CHEBI:58349"/>
    </ligand>
</feature>
<dbReference type="Pfam" id="PF01370">
    <property type="entry name" value="Epimerase"/>
    <property type="match status" value="1"/>
</dbReference>
<feature type="binding site" evidence="4">
    <location>
        <begin position="74"/>
        <end position="78"/>
    </location>
    <ligand>
        <name>NADP(+)</name>
        <dbReference type="ChEBI" id="CHEBI:58349"/>
    </ligand>
</feature>
<dbReference type="InterPro" id="IPR001509">
    <property type="entry name" value="Epimerase_deHydtase"/>
</dbReference>
<protein>
    <recommendedName>
        <fullName evidence="4">ADP-L-glycero-D-manno-heptose-6-epimerase</fullName>
        <ecNumber evidence="4">5.1.3.20</ecNumber>
    </recommendedName>
    <alternativeName>
        <fullName evidence="4">ADP-L-glycero-beta-D-manno-heptose-6-epimerase</fullName>
        <shortName evidence="4">ADP-glyceromanno-heptose 6-epimerase</shortName>
        <shortName evidence="4">ADP-hep 6-epimerase</shortName>
        <shortName evidence="4">AGME</shortName>
    </alternativeName>
</protein>
<comment type="similarity">
    <text evidence="4">Belongs to the NAD(P)-dependent epimerase/dehydratase family. HldD subfamily.</text>
</comment>
<evidence type="ECO:0000256" key="1">
    <source>
        <dbReference type="ARBA" id="ARBA00022857"/>
    </source>
</evidence>
<comment type="subunit">
    <text evidence="4">Homopentamer.</text>
</comment>
<comment type="pathway">
    <text evidence="4">Nucleotide-sugar biosynthesis; ADP-L-glycero-beta-D-manno-heptose biosynthesis; ADP-L-glycero-beta-D-manno-heptose from D-glycero-beta-D-manno-heptose 7-phosphate: step 4/4.</text>
</comment>
<evidence type="ECO:0000256" key="2">
    <source>
        <dbReference type="ARBA" id="ARBA00023235"/>
    </source>
</evidence>
<feature type="binding site" evidence="4">
    <location>
        <position position="183"/>
    </location>
    <ligand>
        <name>substrate</name>
    </ligand>
</feature>
<dbReference type="CDD" id="cd05248">
    <property type="entry name" value="ADP_GME_SDR_e"/>
    <property type="match status" value="1"/>
</dbReference>
<feature type="binding site" evidence="4">
    <location>
        <position position="38"/>
    </location>
    <ligand>
        <name>NADP(+)</name>
        <dbReference type="ChEBI" id="CHEBI:58349"/>
    </ligand>
</feature>
<reference evidence="6" key="2">
    <citation type="submission" date="2021-09" db="EMBL/GenBank/DDBJ databases">
        <authorList>
            <person name="Gilroy R."/>
        </authorList>
    </citation>
    <scope>NUCLEOTIDE SEQUENCE</scope>
    <source>
        <strain evidence="6">316</strain>
    </source>
</reference>
<dbReference type="InterPro" id="IPR011912">
    <property type="entry name" value="Heptose_epim"/>
</dbReference>
<evidence type="ECO:0000313" key="6">
    <source>
        <dbReference type="EMBL" id="HJE23947.1"/>
    </source>
</evidence>
<dbReference type="GO" id="GO:0050661">
    <property type="term" value="F:NADP binding"/>
    <property type="evidence" value="ECO:0007669"/>
    <property type="project" value="InterPro"/>
</dbReference>
<feature type="binding site" evidence="4">
    <location>
        <position position="229"/>
    </location>
    <ligand>
        <name>substrate</name>
    </ligand>
</feature>
<dbReference type="AlphaFoldDB" id="A0A921JFC5"/>
<dbReference type="PANTHER" id="PTHR43103:SF3">
    <property type="entry name" value="ADP-L-GLYCERO-D-MANNO-HEPTOSE-6-EPIMERASE"/>
    <property type="match status" value="1"/>
</dbReference>
<keyword evidence="2 4" id="KW-0413">Isomerase</keyword>
<sequence>MILVTGAAGFIGSNLVAALNERGRDDLVLCDWLGEDGRWQNLAKCCFRHILTPPQLFDWLGTPEAAGIDTVLHMGAISETTASDGDLVMERNYHFTKQLWTWCGATGATFVYASSAATYGDGAAGFSDALDLTGLKRLRPLNLYGWSKHVFDLFAVGAQARSLNSEASPTWIPPRWYGLKFFNVFGPNEYHKGAMRSVVCKMAPDILAGRAVSLFRSHKAGYADGGQLRDFIGVEDVCAVVLHFSREPAPSGLYNVGTGQACTFADFISAAFRAAGHAPQIDYVPMPEDLRGRYQYFTQAETERLRASGYNQPFTPIEDSVGRYVRNYLAAADPYR</sequence>
<feature type="binding site" evidence="4">
    <location>
        <position position="201"/>
    </location>
    <ligand>
        <name>substrate</name>
    </ligand>
</feature>
<evidence type="ECO:0000256" key="3">
    <source>
        <dbReference type="ARBA" id="ARBA00023277"/>
    </source>
</evidence>
<feature type="binding site" evidence="4">
    <location>
        <position position="192"/>
    </location>
    <ligand>
        <name>NADP(+)</name>
        <dbReference type="ChEBI" id="CHEBI:58349"/>
    </ligand>
</feature>
<name>A0A921JFC5_9HYPH</name>
<feature type="binding site" evidence="4">
    <location>
        <position position="294"/>
    </location>
    <ligand>
        <name>substrate</name>
    </ligand>
</feature>
<proteinExistence type="inferred from homology"/>
<evidence type="ECO:0000313" key="7">
    <source>
        <dbReference type="Proteomes" id="UP000742631"/>
    </source>
</evidence>
<dbReference type="Proteomes" id="UP000742631">
    <property type="component" value="Unassembled WGS sequence"/>
</dbReference>
<evidence type="ECO:0000256" key="4">
    <source>
        <dbReference type="HAMAP-Rule" id="MF_01601"/>
    </source>
</evidence>
<organism evidence="6 7">
    <name type="scientific">Methylorubrum populi</name>
    <dbReference type="NCBI Taxonomy" id="223967"/>
    <lineage>
        <taxon>Bacteria</taxon>
        <taxon>Pseudomonadati</taxon>
        <taxon>Pseudomonadota</taxon>
        <taxon>Alphaproteobacteria</taxon>
        <taxon>Hyphomicrobiales</taxon>
        <taxon>Methylobacteriaceae</taxon>
        <taxon>Methylorubrum</taxon>
    </lineage>
</organism>
<dbReference type="EC" id="5.1.3.20" evidence="4"/>
<comment type="catalytic activity">
    <reaction evidence="4">
        <text>ADP-D-glycero-beta-D-manno-heptose = ADP-L-glycero-beta-D-manno-heptose</text>
        <dbReference type="Rhea" id="RHEA:17577"/>
        <dbReference type="ChEBI" id="CHEBI:59967"/>
        <dbReference type="ChEBI" id="CHEBI:61506"/>
        <dbReference type="EC" id="5.1.3.20"/>
    </reaction>
</comment>
<dbReference type="SUPFAM" id="SSF51735">
    <property type="entry name" value="NAD(P)-binding Rossmann-fold domains"/>
    <property type="match status" value="1"/>
</dbReference>
<comment type="caution">
    <text evidence="4">Lacks conserved residue(s) required for the propagation of feature annotation.</text>
</comment>
<accession>A0A921JFC5</accession>
<dbReference type="Gene3D" id="3.40.50.720">
    <property type="entry name" value="NAD(P)-binding Rossmann-like Domain"/>
    <property type="match status" value="1"/>
</dbReference>
<gene>
    <name evidence="6" type="primary">rfaD</name>
    <name evidence="4" type="synonym">hldD</name>
    <name evidence="6" type="ORF">K8W01_09840</name>
</gene>
<feature type="binding site" evidence="4">
    <location>
        <position position="194"/>
    </location>
    <ligand>
        <name>substrate</name>
    </ligand>
</feature>
<feature type="binding site" evidence="4">
    <location>
        <position position="184"/>
    </location>
    <ligand>
        <name>NADP(+)</name>
        <dbReference type="ChEBI" id="CHEBI:58349"/>
    </ligand>
</feature>
<feature type="domain" description="NAD-dependent epimerase/dehydratase" evidence="5">
    <location>
        <begin position="2"/>
        <end position="257"/>
    </location>
</feature>
<keyword evidence="1 4" id="KW-0521">NADP</keyword>
<dbReference type="EMBL" id="DYYG01000032">
    <property type="protein sequence ID" value="HJE23947.1"/>
    <property type="molecule type" value="Genomic_DNA"/>
</dbReference>
<dbReference type="HAMAP" id="MF_01601">
    <property type="entry name" value="Heptose_epimerase"/>
    <property type="match status" value="1"/>
</dbReference>
<dbReference type="NCBIfam" id="TIGR02197">
    <property type="entry name" value="heptose_epim"/>
    <property type="match status" value="1"/>
</dbReference>
<comment type="cofactor">
    <cofactor evidence="4">
        <name>NADP(+)</name>
        <dbReference type="ChEBI" id="CHEBI:58349"/>
    </cofactor>
    <text evidence="4">Binds 1 NADP(+) per subunit.</text>
</comment>
<evidence type="ECO:0000259" key="5">
    <source>
        <dbReference type="Pfam" id="PF01370"/>
    </source>
</evidence>
<feature type="binding site" evidence="4">
    <location>
        <begin position="215"/>
        <end position="218"/>
    </location>
    <ligand>
        <name>substrate</name>
    </ligand>
</feature>
<feature type="binding site" evidence="4">
    <location>
        <begin position="10"/>
        <end position="11"/>
    </location>
    <ligand>
        <name>NADP(+)</name>
        <dbReference type="ChEBI" id="CHEBI:58349"/>
    </ligand>
</feature>
<feature type="binding site" evidence="4">
    <location>
        <begin position="31"/>
        <end position="32"/>
    </location>
    <ligand>
        <name>NADP(+)</name>
        <dbReference type="ChEBI" id="CHEBI:58349"/>
    </ligand>
</feature>